<dbReference type="RefSeq" id="WP_079138643.1">
    <property type="nucleotide sequence ID" value="NZ_FODD01000020.1"/>
</dbReference>
<protein>
    <submittedName>
        <fullName evidence="1">Haem-degrading</fullName>
    </submittedName>
</protein>
<evidence type="ECO:0000313" key="1">
    <source>
        <dbReference type="EMBL" id="SEO21944.1"/>
    </source>
</evidence>
<accession>A0A1H8MXB3</accession>
<evidence type="ECO:0000313" key="2">
    <source>
        <dbReference type="Proteomes" id="UP000181951"/>
    </source>
</evidence>
<dbReference type="Proteomes" id="UP000181951">
    <property type="component" value="Unassembled WGS sequence"/>
</dbReference>
<dbReference type="AlphaFoldDB" id="A0A1H8MXB3"/>
<organism evidence="1 2">
    <name type="scientific">Actinacidiphila rubida</name>
    <dbReference type="NCBI Taxonomy" id="310780"/>
    <lineage>
        <taxon>Bacteria</taxon>
        <taxon>Bacillati</taxon>
        <taxon>Actinomycetota</taxon>
        <taxon>Actinomycetes</taxon>
        <taxon>Kitasatosporales</taxon>
        <taxon>Streptomycetaceae</taxon>
        <taxon>Actinacidiphila</taxon>
    </lineage>
</organism>
<gene>
    <name evidence="1" type="ORF">SAMN05216267_102059</name>
</gene>
<dbReference type="SUPFAM" id="SSF143744">
    <property type="entry name" value="GlcG-like"/>
    <property type="match status" value="1"/>
</dbReference>
<dbReference type="Gene3D" id="3.30.450.150">
    <property type="entry name" value="Haem-degrading domain"/>
    <property type="match status" value="1"/>
</dbReference>
<dbReference type="STRING" id="310780.SAMN05216267_102059"/>
<dbReference type="InterPro" id="IPR038084">
    <property type="entry name" value="PduO/GlcC-like_sf"/>
</dbReference>
<dbReference type="InterPro" id="IPR005624">
    <property type="entry name" value="PduO/GlcC-like"/>
</dbReference>
<keyword evidence="2" id="KW-1185">Reference proteome</keyword>
<name>A0A1H8MXB3_9ACTN</name>
<dbReference type="EMBL" id="FODD01000020">
    <property type="protein sequence ID" value="SEO21944.1"/>
    <property type="molecule type" value="Genomic_DNA"/>
</dbReference>
<sequence length="50" mass="4995">MYNVEVAKGRLVTFGGGLPIVTTDGRVIGAVGVSGGKVSEDVTVAEACLT</sequence>
<dbReference type="Pfam" id="PF03928">
    <property type="entry name" value="HbpS-like"/>
    <property type="match status" value="1"/>
</dbReference>
<proteinExistence type="predicted"/>
<dbReference type="OrthoDB" id="9778896at2"/>
<reference evidence="1 2" key="1">
    <citation type="submission" date="2016-10" db="EMBL/GenBank/DDBJ databases">
        <authorList>
            <person name="de Groot N.N."/>
        </authorList>
    </citation>
    <scope>NUCLEOTIDE SEQUENCE [LARGE SCALE GENOMIC DNA]</scope>
    <source>
        <strain evidence="1 2">CGMCC 4.2026</strain>
    </source>
</reference>